<sequence>MALLHCFLLLLLPFSLATLNPCSSPSTTGDITLLHINSRCSPLISSHTTPFDSLLQLTRRNDPARLSFLASLSTSSVPIASGQHIVDTAIYLLRASIGSPPQSLYLALDSAADASFLSTSNFSSSSTFQPLPCSSSLCSLFTPLPCSSPSSLCTYNQSYGGDSSFSAALAQDTLHLAGDTIPAFTFGAVTSATAGPSFPKQGLLALGRGPASLLSQTTSLYHSVFSYCLPSYNSYYFSGSLRLGPLRQPARIRSTPLLFNPHRPSLYYVNLTSVSVGRVRVITPPNSFAFDPNTGAGTVVDSGTVITRFVATAYTAIRDEFRRQVNATNGYESLGAFDTCFSTATNDGIVTAPPAVTLHLDGLDLVLPAENSLIHSSGRPLACLALAAAPANVNAVVNVIASYQQQNHRVLVDVPGARVGFARELCS</sequence>
<feature type="domain" description="Peptidase A1" evidence="3">
    <location>
        <begin position="91"/>
        <end position="422"/>
    </location>
</feature>
<evidence type="ECO:0000256" key="1">
    <source>
        <dbReference type="ARBA" id="ARBA00007447"/>
    </source>
</evidence>
<dbReference type="InterPro" id="IPR033121">
    <property type="entry name" value="PEPTIDASE_A1"/>
</dbReference>
<dbReference type="InterPro" id="IPR021109">
    <property type="entry name" value="Peptidase_aspartic_dom_sf"/>
</dbReference>
<comment type="caution">
    <text evidence="4">The sequence shown here is derived from an EMBL/GenBank/DDBJ whole genome shotgun (WGS) entry which is preliminary data.</text>
</comment>
<evidence type="ECO:0000256" key="2">
    <source>
        <dbReference type="SAM" id="SignalP"/>
    </source>
</evidence>
<feature type="chain" id="PRO_5035738851" description="Peptidase A1 domain-containing protein" evidence="2">
    <location>
        <begin position="18"/>
        <end position="427"/>
    </location>
</feature>
<organism evidence="4 5">
    <name type="scientific">Dendrobium nobile</name>
    <name type="common">Orchid</name>
    <dbReference type="NCBI Taxonomy" id="94219"/>
    <lineage>
        <taxon>Eukaryota</taxon>
        <taxon>Viridiplantae</taxon>
        <taxon>Streptophyta</taxon>
        <taxon>Embryophyta</taxon>
        <taxon>Tracheophyta</taxon>
        <taxon>Spermatophyta</taxon>
        <taxon>Magnoliopsida</taxon>
        <taxon>Liliopsida</taxon>
        <taxon>Asparagales</taxon>
        <taxon>Orchidaceae</taxon>
        <taxon>Epidendroideae</taxon>
        <taxon>Malaxideae</taxon>
        <taxon>Dendrobiinae</taxon>
        <taxon>Dendrobium</taxon>
    </lineage>
</organism>
<dbReference type="Pfam" id="PF14541">
    <property type="entry name" value="TAXi_C"/>
    <property type="match status" value="1"/>
</dbReference>
<dbReference type="PANTHER" id="PTHR13683:SF839">
    <property type="entry name" value="ASPARTYL PROTEASE AED3-LIKE"/>
    <property type="match status" value="1"/>
</dbReference>
<proteinExistence type="inferred from homology"/>
<dbReference type="SMR" id="A0A8T3AID0"/>
<dbReference type="AlphaFoldDB" id="A0A8T3AID0"/>
<dbReference type="Gene3D" id="2.40.70.10">
    <property type="entry name" value="Acid Proteases"/>
    <property type="match status" value="2"/>
</dbReference>
<comment type="similarity">
    <text evidence="1">Belongs to the peptidase A1 family.</text>
</comment>
<evidence type="ECO:0000259" key="3">
    <source>
        <dbReference type="PROSITE" id="PS51767"/>
    </source>
</evidence>
<evidence type="ECO:0000313" key="4">
    <source>
        <dbReference type="EMBL" id="KAI0495870.1"/>
    </source>
</evidence>
<evidence type="ECO:0000313" key="5">
    <source>
        <dbReference type="Proteomes" id="UP000829196"/>
    </source>
</evidence>
<dbReference type="InterPro" id="IPR032861">
    <property type="entry name" value="TAXi_N"/>
</dbReference>
<dbReference type="Proteomes" id="UP000829196">
    <property type="component" value="Unassembled WGS sequence"/>
</dbReference>
<dbReference type="GO" id="GO:0004190">
    <property type="term" value="F:aspartic-type endopeptidase activity"/>
    <property type="evidence" value="ECO:0007669"/>
    <property type="project" value="InterPro"/>
</dbReference>
<keyword evidence="5" id="KW-1185">Reference proteome</keyword>
<dbReference type="GO" id="GO:0006508">
    <property type="term" value="P:proteolysis"/>
    <property type="evidence" value="ECO:0007669"/>
    <property type="project" value="InterPro"/>
</dbReference>
<dbReference type="PROSITE" id="PS51767">
    <property type="entry name" value="PEPTIDASE_A1"/>
    <property type="match status" value="1"/>
</dbReference>
<dbReference type="OrthoDB" id="2747330at2759"/>
<dbReference type="InterPro" id="IPR001461">
    <property type="entry name" value="Aspartic_peptidase_A1"/>
</dbReference>
<dbReference type="InterPro" id="IPR032799">
    <property type="entry name" value="TAXi_C"/>
</dbReference>
<dbReference type="EMBL" id="JAGYWB010000016">
    <property type="protein sequence ID" value="KAI0495870.1"/>
    <property type="molecule type" value="Genomic_DNA"/>
</dbReference>
<gene>
    <name evidence="4" type="ORF">KFK09_022177</name>
</gene>
<protein>
    <recommendedName>
        <fullName evidence="3">Peptidase A1 domain-containing protein</fullName>
    </recommendedName>
</protein>
<reference evidence="4" key="1">
    <citation type="journal article" date="2022" name="Front. Genet.">
        <title>Chromosome-Scale Assembly of the Dendrobium nobile Genome Provides Insights Into the Molecular Mechanism of the Biosynthesis of the Medicinal Active Ingredient of Dendrobium.</title>
        <authorList>
            <person name="Xu Q."/>
            <person name="Niu S.-C."/>
            <person name="Li K.-L."/>
            <person name="Zheng P.-J."/>
            <person name="Zhang X.-J."/>
            <person name="Jia Y."/>
            <person name="Liu Y."/>
            <person name="Niu Y.-X."/>
            <person name="Yu L.-H."/>
            <person name="Chen D.-F."/>
            <person name="Zhang G.-Q."/>
        </authorList>
    </citation>
    <scope>NUCLEOTIDE SEQUENCE</scope>
    <source>
        <tissue evidence="4">Leaf</tissue>
    </source>
</reference>
<dbReference type="Pfam" id="PF14543">
    <property type="entry name" value="TAXi_N"/>
    <property type="match status" value="1"/>
</dbReference>
<dbReference type="PANTHER" id="PTHR13683">
    <property type="entry name" value="ASPARTYL PROTEASES"/>
    <property type="match status" value="1"/>
</dbReference>
<dbReference type="SUPFAM" id="SSF50630">
    <property type="entry name" value="Acid proteases"/>
    <property type="match status" value="1"/>
</dbReference>
<keyword evidence="2" id="KW-0732">Signal</keyword>
<accession>A0A8T3AID0</accession>
<feature type="signal peptide" evidence="2">
    <location>
        <begin position="1"/>
        <end position="17"/>
    </location>
</feature>
<name>A0A8T3AID0_DENNO</name>